<organism evidence="1 2">
    <name type="scientific">Camellia sinensis</name>
    <name type="common">Tea plant</name>
    <name type="synonym">Thea sinensis</name>
    <dbReference type="NCBI Taxonomy" id="4442"/>
    <lineage>
        <taxon>Eukaryota</taxon>
        <taxon>Viridiplantae</taxon>
        <taxon>Streptophyta</taxon>
        <taxon>Embryophyta</taxon>
        <taxon>Tracheophyta</taxon>
        <taxon>Spermatophyta</taxon>
        <taxon>Magnoliopsida</taxon>
        <taxon>eudicotyledons</taxon>
        <taxon>Gunneridae</taxon>
        <taxon>Pentapetalae</taxon>
        <taxon>asterids</taxon>
        <taxon>Ericales</taxon>
        <taxon>Theaceae</taxon>
        <taxon>Camellia</taxon>
    </lineage>
</organism>
<proteinExistence type="predicted"/>
<sequence length="69" mass="7881">MKFYKRSYHYCQLQGPRSGMYQLTVASMIDLGSSSSLTAAYVITQRSIQYRLPNSLDVRVPMHTCTDTI</sequence>
<dbReference type="AlphaFoldDB" id="A0A7J7GXE3"/>
<dbReference type="Proteomes" id="UP000593564">
    <property type="component" value="Unassembled WGS sequence"/>
</dbReference>
<accession>A0A7J7GXE3</accession>
<gene>
    <name evidence="1" type="ORF">HYC85_019012</name>
</gene>
<name>A0A7J7GXE3_CAMSI</name>
<protein>
    <submittedName>
        <fullName evidence="1">Uncharacterized protein</fullName>
    </submittedName>
</protein>
<comment type="caution">
    <text evidence="1">The sequence shown here is derived from an EMBL/GenBank/DDBJ whole genome shotgun (WGS) entry which is preliminary data.</text>
</comment>
<reference evidence="1 2" key="2">
    <citation type="submission" date="2020-07" db="EMBL/GenBank/DDBJ databases">
        <title>Genome assembly of wild tea tree DASZ reveals pedigree and selection history of tea varieties.</title>
        <authorList>
            <person name="Zhang W."/>
        </authorList>
    </citation>
    <scope>NUCLEOTIDE SEQUENCE [LARGE SCALE GENOMIC DNA]</scope>
    <source>
        <strain evidence="2">cv. G240</strain>
        <tissue evidence="1">Leaf</tissue>
    </source>
</reference>
<evidence type="ECO:0000313" key="2">
    <source>
        <dbReference type="Proteomes" id="UP000593564"/>
    </source>
</evidence>
<evidence type="ECO:0000313" key="1">
    <source>
        <dbReference type="EMBL" id="KAF5944935.1"/>
    </source>
</evidence>
<dbReference type="EMBL" id="JACBKZ010000008">
    <property type="protein sequence ID" value="KAF5944935.1"/>
    <property type="molecule type" value="Genomic_DNA"/>
</dbReference>
<keyword evidence="2" id="KW-1185">Reference proteome</keyword>
<reference evidence="2" key="1">
    <citation type="journal article" date="2020" name="Nat. Commun.">
        <title>Genome assembly of wild tea tree DASZ reveals pedigree and selection history of tea varieties.</title>
        <authorList>
            <person name="Zhang W."/>
            <person name="Zhang Y."/>
            <person name="Qiu H."/>
            <person name="Guo Y."/>
            <person name="Wan H."/>
            <person name="Zhang X."/>
            <person name="Scossa F."/>
            <person name="Alseekh S."/>
            <person name="Zhang Q."/>
            <person name="Wang P."/>
            <person name="Xu L."/>
            <person name="Schmidt M.H."/>
            <person name="Jia X."/>
            <person name="Li D."/>
            <person name="Zhu A."/>
            <person name="Guo F."/>
            <person name="Chen W."/>
            <person name="Ni D."/>
            <person name="Usadel B."/>
            <person name="Fernie A.R."/>
            <person name="Wen W."/>
        </authorList>
    </citation>
    <scope>NUCLEOTIDE SEQUENCE [LARGE SCALE GENOMIC DNA]</scope>
    <source>
        <strain evidence="2">cv. G240</strain>
    </source>
</reference>